<sequence length="194" mass="21242">MAKILVLCGHPRAESYCAALAKAYATAATDAGHQVVQVAIADLPITLSPPDYKDFKTSGAAADWVATAQAQIQTCDHWVIVAPLWWGGMPAVLKAYLDAVLLPGFAFRYHSKGLGWDKLLKGRSARVIITADTPPFIFRWFWGRPLVKQWKIQILGFCGFSPVKSSFLGSIKTSTPEKRQKWLAEIGDIGRAGI</sequence>
<dbReference type="PANTHER" id="PTHR10204:SF34">
    <property type="entry name" value="NAD(P)H DEHYDROGENASE [QUINONE] 1 ISOFORM 1"/>
    <property type="match status" value="1"/>
</dbReference>
<feature type="domain" description="Flavodoxin-like fold" evidence="3">
    <location>
        <begin position="3"/>
        <end position="184"/>
    </location>
</feature>
<dbReference type="Pfam" id="PF02525">
    <property type="entry name" value="Flavodoxin_2"/>
    <property type="match status" value="1"/>
</dbReference>
<comment type="similarity">
    <text evidence="1">Belongs to the NAD(P)H dehydrogenase (quinone) family.</text>
</comment>
<dbReference type="Proteomes" id="UP000033774">
    <property type="component" value="Unassembled WGS sequence"/>
</dbReference>
<evidence type="ECO:0000256" key="1">
    <source>
        <dbReference type="ARBA" id="ARBA00006252"/>
    </source>
</evidence>
<dbReference type="SUPFAM" id="SSF52218">
    <property type="entry name" value="Flavoproteins"/>
    <property type="match status" value="1"/>
</dbReference>
<dbReference type="InterPro" id="IPR051545">
    <property type="entry name" value="NAD(P)H_dehydrogenase_qn"/>
</dbReference>
<keyword evidence="5" id="KW-1185">Reference proteome</keyword>
<dbReference type="InterPro" id="IPR029039">
    <property type="entry name" value="Flavoprotein-like_sf"/>
</dbReference>
<dbReference type="RefSeq" id="WP_045776404.1">
    <property type="nucleotide sequence ID" value="NZ_LAJY01000379.1"/>
</dbReference>
<name>A0A0F3IQM5_9PROT</name>
<evidence type="ECO:0000313" key="5">
    <source>
        <dbReference type="Proteomes" id="UP000033774"/>
    </source>
</evidence>
<dbReference type="OrthoDB" id="9798454at2"/>
<evidence type="ECO:0000256" key="2">
    <source>
        <dbReference type="ARBA" id="ARBA00023002"/>
    </source>
</evidence>
<dbReference type="GO" id="GO:0005829">
    <property type="term" value="C:cytosol"/>
    <property type="evidence" value="ECO:0007669"/>
    <property type="project" value="TreeGrafter"/>
</dbReference>
<gene>
    <name evidence="4" type="ORF">VZ95_13995</name>
</gene>
<dbReference type="InterPro" id="IPR003680">
    <property type="entry name" value="Flavodoxin_fold"/>
</dbReference>
<keyword evidence="2" id="KW-0560">Oxidoreductase</keyword>
<dbReference type="EMBL" id="LAJY01000379">
    <property type="protein sequence ID" value="KJV09031.1"/>
    <property type="molecule type" value="Genomic_DNA"/>
</dbReference>
<evidence type="ECO:0000313" key="4">
    <source>
        <dbReference type="EMBL" id="KJV09031.1"/>
    </source>
</evidence>
<dbReference type="AlphaFoldDB" id="A0A0F3IQM5"/>
<reference evidence="4 5" key="1">
    <citation type="submission" date="2015-03" db="EMBL/GenBank/DDBJ databases">
        <title>Draft genome sequence of Elstera litoralis.</title>
        <authorList>
            <person name="Rahalkar M.C."/>
            <person name="Dhakephalkar P.K."/>
            <person name="Pore S.D."/>
            <person name="Arora P."/>
            <person name="Kapse N.G."/>
            <person name="Pandit P.S."/>
        </authorList>
    </citation>
    <scope>NUCLEOTIDE SEQUENCE [LARGE SCALE GENOMIC DNA]</scope>
    <source>
        <strain evidence="4 5">Dia-1</strain>
    </source>
</reference>
<proteinExistence type="inferred from homology"/>
<comment type="caution">
    <text evidence="4">The sequence shown here is derived from an EMBL/GenBank/DDBJ whole genome shotgun (WGS) entry which is preliminary data.</text>
</comment>
<dbReference type="Gene3D" id="3.40.50.360">
    <property type="match status" value="1"/>
</dbReference>
<evidence type="ECO:0000259" key="3">
    <source>
        <dbReference type="Pfam" id="PF02525"/>
    </source>
</evidence>
<protein>
    <recommendedName>
        <fullName evidence="3">Flavodoxin-like fold domain-containing protein</fullName>
    </recommendedName>
</protein>
<accession>A0A0F3IQM5</accession>
<dbReference type="GO" id="GO:0003955">
    <property type="term" value="F:NAD(P)H dehydrogenase (quinone) activity"/>
    <property type="evidence" value="ECO:0007669"/>
    <property type="project" value="TreeGrafter"/>
</dbReference>
<organism evidence="4 5">
    <name type="scientific">Elstera litoralis</name>
    <dbReference type="NCBI Taxonomy" id="552518"/>
    <lineage>
        <taxon>Bacteria</taxon>
        <taxon>Pseudomonadati</taxon>
        <taxon>Pseudomonadota</taxon>
        <taxon>Alphaproteobacteria</taxon>
        <taxon>Rhodospirillales</taxon>
        <taxon>Rhodospirillaceae</taxon>
        <taxon>Elstera</taxon>
    </lineage>
</organism>
<dbReference type="PANTHER" id="PTHR10204">
    <property type="entry name" value="NAD P H OXIDOREDUCTASE-RELATED"/>
    <property type="match status" value="1"/>
</dbReference>